<name>A0A6P3X340_DINQU</name>
<dbReference type="GO" id="GO:0003723">
    <property type="term" value="F:RNA binding"/>
    <property type="evidence" value="ECO:0007669"/>
    <property type="project" value="UniProtKB-KW"/>
</dbReference>
<evidence type="ECO:0000256" key="11">
    <source>
        <dbReference type="ARBA" id="ARBA00023163"/>
    </source>
</evidence>
<proteinExistence type="predicted"/>
<keyword evidence="8" id="KW-0809">Transit peptide</keyword>
<evidence type="ECO:0000256" key="3">
    <source>
        <dbReference type="ARBA" id="ARBA00022552"/>
    </source>
</evidence>
<keyword evidence="6" id="KW-0949">S-adenosyl-L-methionine</keyword>
<evidence type="ECO:0000256" key="7">
    <source>
        <dbReference type="ARBA" id="ARBA00022884"/>
    </source>
</evidence>
<dbReference type="GO" id="GO:0000179">
    <property type="term" value="F:rRNA (adenine-N6,N6-)-dimethyltransferase activity"/>
    <property type="evidence" value="ECO:0007669"/>
    <property type="project" value="TreeGrafter"/>
</dbReference>
<keyword evidence="4" id="KW-0489">Methyltransferase</keyword>
<reference evidence="16" key="1">
    <citation type="submission" date="2025-08" db="UniProtKB">
        <authorList>
            <consortium name="RefSeq"/>
        </authorList>
    </citation>
    <scope>IDENTIFICATION</scope>
</reference>
<dbReference type="PANTHER" id="PTHR11727">
    <property type="entry name" value="DIMETHYLADENOSINE TRANSFERASE"/>
    <property type="match status" value="1"/>
</dbReference>
<evidence type="ECO:0000256" key="14">
    <source>
        <dbReference type="ARBA" id="ARBA00032796"/>
    </source>
</evidence>
<dbReference type="AlphaFoldDB" id="A0A6P3X340"/>
<dbReference type="Gene3D" id="3.40.50.150">
    <property type="entry name" value="Vaccinia Virus protein VP39"/>
    <property type="match status" value="1"/>
</dbReference>
<gene>
    <name evidence="16" type="primary">LOC106743408</name>
</gene>
<dbReference type="GO" id="GO:0034246">
    <property type="term" value="F:mitochondrial transcription factor activity"/>
    <property type="evidence" value="ECO:0007669"/>
    <property type="project" value="TreeGrafter"/>
</dbReference>
<keyword evidence="10" id="KW-0496">Mitochondrion</keyword>
<protein>
    <recommendedName>
        <fullName evidence="2">Dimethyladenosine transferase 2, mitochondrial</fullName>
    </recommendedName>
    <alternativeName>
        <fullName evidence="12">Mitochondrial 12S rRNA dimethylase 2</fullName>
    </alternativeName>
    <alternativeName>
        <fullName evidence="13">Mitochondrial transcription factor B2</fullName>
    </alternativeName>
    <alternativeName>
        <fullName evidence="14">S-adenosylmethionine-6-N', N'-adenosyl(rRNA) dimethyltransferase 2</fullName>
    </alternativeName>
</protein>
<dbReference type="CTD" id="41228"/>
<organism evidence="15 16">
    <name type="scientific">Dinoponera quadriceps</name>
    <name type="common">South American ant</name>
    <dbReference type="NCBI Taxonomy" id="609295"/>
    <lineage>
        <taxon>Eukaryota</taxon>
        <taxon>Metazoa</taxon>
        <taxon>Ecdysozoa</taxon>
        <taxon>Arthropoda</taxon>
        <taxon>Hexapoda</taxon>
        <taxon>Insecta</taxon>
        <taxon>Pterygota</taxon>
        <taxon>Neoptera</taxon>
        <taxon>Endopterygota</taxon>
        <taxon>Hymenoptera</taxon>
        <taxon>Apocrita</taxon>
        <taxon>Aculeata</taxon>
        <taxon>Formicoidea</taxon>
        <taxon>Formicidae</taxon>
        <taxon>Ponerinae</taxon>
        <taxon>Ponerini</taxon>
        <taxon>Dinoponera</taxon>
    </lineage>
</organism>
<evidence type="ECO:0000256" key="12">
    <source>
        <dbReference type="ARBA" id="ARBA00029708"/>
    </source>
</evidence>
<evidence type="ECO:0000256" key="9">
    <source>
        <dbReference type="ARBA" id="ARBA00023015"/>
    </source>
</evidence>
<dbReference type="InterPro" id="IPR029063">
    <property type="entry name" value="SAM-dependent_MTases_sf"/>
</dbReference>
<dbReference type="KEGG" id="dqu:106743408"/>
<keyword evidence="7" id="KW-0694">RNA-binding</keyword>
<dbReference type="InterPro" id="IPR001737">
    <property type="entry name" value="KsgA/Erm"/>
</dbReference>
<dbReference type="GO" id="GO:0005759">
    <property type="term" value="C:mitochondrial matrix"/>
    <property type="evidence" value="ECO:0007669"/>
    <property type="project" value="TreeGrafter"/>
</dbReference>
<evidence type="ECO:0000256" key="2">
    <source>
        <dbReference type="ARBA" id="ARBA00018369"/>
    </source>
</evidence>
<dbReference type="GeneID" id="106743408"/>
<evidence type="ECO:0000256" key="5">
    <source>
        <dbReference type="ARBA" id="ARBA00022679"/>
    </source>
</evidence>
<evidence type="ECO:0000256" key="4">
    <source>
        <dbReference type="ARBA" id="ARBA00022603"/>
    </source>
</evidence>
<dbReference type="Proteomes" id="UP000515204">
    <property type="component" value="Unplaced"/>
</dbReference>
<keyword evidence="5 16" id="KW-0808">Transferase</keyword>
<sequence length="463" mass="54658">MCDNLSILPSLLEIGYKMFRKSLLSMINGNLFKRNKSIIDVTCHPVLNRYAHMNSEKSETANIDELNNETEKIKLTVKEKKRKLPRENEKQDLSEYLSDNLNPEIIHIFPSIFMKKGEDDRNLLYLIDKEAAVDFVSLIIDDLSKDKSFIAELNPGIGMLTTELLKAGIPLIHLYEEKKEFDSILDNLSNIYPGRLDRRRFNLLRINTLLYCDKITNKNEVQKVFQGVETKRWEDKCMQVIGATSTVKFIRHIMHSLLFRNSFMTYGRTVFYMAIPPVMWHKYTCDNKSNTIYTRIKVLFQLMFDYKLLGKLKRKAFLPWPGLKKRKRRTRETEILDETSYNEIFVVKFEPKVDIYSLLSQEDWIIFWYFVRHTTYRRTNRVIPQFEKWVPGSGVKIIAKCNHTIFTEFGDLTPAEFLKLFKEFQSWPEYKTSNFLDSMKDSLQMFDEPTVLKLSAKDDNIVN</sequence>
<evidence type="ECO:0000256" key="13">
    <source>
        <dbReference type="ARBA" id="ARBA00031609"/>
    </source>
</evidence>
<evidence type="ECO:0000256" key="1">
    <source>
        <dbReference type="ARBA" id="ARBA00004173"/>
    </source>
</evidence>
<keyword evidence="11" id="KW-0804">Transcription</keyword>
<keyword evidence="9" id="KW-0805">Transcription regulation</keyword>
<evidence type="ECO:0000256" key="10">
    <source>
        <dbReference type="ARBA" id="ARBA00023128"/>
    </source>
</evidence>
<dbReference type="GO" id="GO:0006391">
    <property type="term" value="P:transcription initiation at mitochondrial promoter"/>
    <property type="evidence" value="ECO:0007669"/>
    <property type="project" value="TreeGrafter"/>
</dbReference>
<evidence type="ECO:0000256" key="8">
    <source>
        <dbReference type="ARBA" id="ARBA00022946"/>
    </source>
</evidence>
<keyword evidence="15" id="KW-1185">Reference proteome</keyword>
<comment type="subcellular location">
    <subcellularLocation>
        <location evidence="1">Mitochondrion</location>
    </subcellularLocation>
</comment>
<evidence type="ECO:0000313" key="15">
    <source>
        <dbReference type="Proteomes" id="UP000515204"/>
    </source>
</evidence>
<dbReference type="SUPFAM" id="SSF53335">
    <property type="entry name" value="S-adenosyl-L-methionine-dependent methyltransferases"/>
    <property type="match status" value="1"/>
</dbReference>
<accession>A0A6P3X340</accession>
<evidence type="ECO:0000256" key="6">
    <source>
        <dbReference type="ARBA" id="ARBA00022691"/>
    </source>
</evidence>
<dbReference type="PANTHER" id="PTHR11727:SF13">
    <property type="entry name" value="DIMETHYLADENOSINE TRANSFERASE 2, MITOCHONDRIAL"/>
    <property type="match status" value="1"/>
</dbReference>
<keyword evidence="3" id="KW-0698">rRNA processing</keyword>
<dbReference type="OrthoDB" id="9895503at2759"/>
<dbReference type="RefSeq" id="XP_014472698.1">
    <property type="nucleotide sequence ID" value="XM_014617212.1"/>
</dbReference>
<evidence type="ECO:0000313" key="16">
    <source>
        <dbReference type="RefSeq" id="XP_014472698.1"/>
    </source>
</evidence>